<dbReference type="STRING" id="1442368.A0A0D2GAW5"/>
<dbReference type="HOGENOM" id="CLU_1133615_0_0_1"/>
<proteinExistence type="predicted"/>
<evidence type="ECO:0000313" key="4">
    <source>
        <dbReference type="Proteomes" id="UP000053029"/>
    </source>
</evidence>
<reference evidence="3 4" key="1">
    <citation type="submission" date="2015-01" db="EMBL/GenBank/DDBJ databases">
        <title>The Genome Sequence of Fonsecaea pedrosoi CBS 271.37.</title>
        <authorList>
            <consortium name="The Broad Institute Genomics Platform"/>
            <person name="Cuomo C."/>
            <person name="de Hoog S."/>
            <person name="Gorbushina A."/>
            <person name="Stielow B."/>
            <person name="Teixiera M."/>
            <person name="Abouelleil A."/>
            <person name="Chapman S.B."/>
            <person name="Priest M."/>
            <person name="Young S.K."/>
            <person name="Wortman J."/>
            <person name="Nusbaum C."/>
            <person name="Birren B."/>
        </authorList>
    </citation>
    <scope>NUCLEOTIDE SEQUENCE [LARGE SCALE GENOMIC DNA]</scope>
    <source>
        <strain evidence="3 4">CBS 271.37</strain>
    </source>
</reference>
<dbReference type="RefSeq" id="XP_013279738.1">
    <property type="nucleotide sequence ID" value="XM_013424284.1"/>
</dbReference>
<dbReference type="VEuPathDB" id="FungiDB:Z517_10675"/>
<dbReference type="PANTHER" id="PTHR38795">
    <property type="entry name" value="DUF6604 DOMAIN-CONTAINING PROTEIN"/>
    <property type="match status" value="1"/>
</dbReference>
<feature type="compositionally biased region" description="Polar residues" evidence="1">
    <location>
        <begin position="75"/>
        <end position="105"/>
    </location>
</feature>
<dbReference type="PANTHER" id="PTHR38795:SF1">
    <property type="entry name" value="DUF6604 DOMAIN-CONTAINING PROTEIN"/>
    <property type="match status" value="1"/>
</dbReference>
<evidence type="ECO:0000313" key="3">
    <source>
        <dbReference type="EMBL" id="KIW75930.1"/>
    </source>
</evidence>
<protein>
    <submittedName>
        <fullName evidence="3">Unplaced genomic scaffold supercont1.7, whole genome shotgun sequence</fullName>
    </submittedName>
</protein>
<gene>
    <name evidence="3" type="ORF">Z517_10675</name>
</gene>
<evidence type="ECO:0000259" key="2">
    <source>
        <dbReference type="Pfam" id="PF20253"/>
    </source>
</evidence>
<name>A0A0D2GAW5_9EURO</name>
<feature type="domain" description="DUF6604" evidence="2">
    <location>
        <begin position="1"/>
        <end position="199"/>
    </location>
</feature>
<keyword evidence="4" id="KW-1185">Reference proteome</keyword>
<dbReference type="EMBL" id="KN846975">
    <property type="protein sequence ID" value="KIW75930.1"/>
    <property type="molecule type" value="Genomic_DNA"/>
</dbReference>
<dbReference type="GeneID" id="25310165"/>
<feature type="region of interest" description="Disordered" evidence="1">
    <location>
        <begin position="38"/>
        <end position="57"/>
    </location>
</feature>
<accession>A0A0D2GAW5</accession>
<feature type="compositionally biased region" description="Polar residues" evidence="1">
    <location>
        <begin position="42"/>
        <end position="51"/>
    </location>
</feature>
<feature type="compositionally biased region" description="Acidic residues" evidence="1">
    <location>
        <begin position="108"/>
        <end position="117"/>
    </location>
</feature>
<dbReference type="AlphaFoldDB" id="A0A0D2GAW5"/>
<organism evidence="3 4">
    <name type="scientific">Fonsecaea pedrosoi CBS 271.37</name>
    <dbReference type="NCBI Taxonomy" id="1442368"/>
    <lineage>
        <taxon>Eukaryota</taxon>
        <taxon>Fungi</taxon>
        <taxon>Dikarya</taxon>
        <taxon>Ascomycota</taxon>
        <taxon>Pezizomycotina</taxon>
        <taxon>Eurotiomycetes</taxon>
        <taxon>Chaetothyriomycetidae</taxon>
        <taxon>Chaetothyriales</taxon>
        <taxon>Herpotrichiellaceae</taxon>
        <taxon>Fonsecaea</taxon>
    </lineage>
</organism>
<dbReference type="InterPro" id="IPR046539">
    <property type="entry name" value="DUF6604"/>
</dbReference>
<dbReference type="Pfam" id="PF20253">
    <property type="entry name" value="DUF6604"/>
    <property type="match status" value="1"/>
</dbReference>
<evidence type="ECO:0000256" key="1">
    <source>
        <dbReference type="SAM" id="MobiDB-lite"/>
    </source>
</evidence>
<dbReference type="Proteomes" id="UP000053029">
    <property type="component" value="Unassembled WGS sequence"/>
</dbReference>
<sequence length="245" mass="26504">MAQRIVAFQKPPVQVPNSFVKILDGAISLRKPVAVGLGNHDGSGSSRSPADQESDTRHSFFTLTLEDVREALGSRISSPAKNKNETAQHNTAEASAATNLTNMFSSLEVEEPSEADQESPLQSVPRAETAKPQTRYQAETFDDPEEASIMLMCLVTYFADIRDFVAETRLGYKEGLLDLVSASLTTDTARELARGLEEAQQKLLAAHGGVQKLLHISFVGHCLEILPEIGGFTIAQLSLHAVLGT</sequence>
<feature type="region of interest" description="Disordered" evidence="1">
    <location>
        <begin position="75"/>
        <end position="136"/>
    </location>
</feature>